<dbReference type="OMA" id="XSIAFEL"/>
<dbReference type="PRINTS" id="PR00081">
    <property type="entry name" value="GDHRDH"/>
</dbReference>
<dbReference type="InterPro" id="IPR036291">
    <property type="entry name" value="NAD(P)-bd_dom_sf"/>
</dbReference>
<dbReference type="PANTHER" id="PTHR24322:SF736">
    <property type="entry name" value="RETINOL DEHYDROGENASE 10"/>
    <property type="match status" value="1"/>
</dbReference>
<evidence type="ECO:0000313" key="5">
    <source>
        <dbReference type="Proteomes" id="UP000008237"/>
    </source>
</evidence>
<reference evidence="4 5" key="1">
    <citation type="journal article" date="2010" name="Science">
        <title>Genomic comparison of the ants Camponotus floridanus and Harpegnathos saltator.</title>
        <authorList>
            <person name="Bonasio R."/>
            <person name="Zhang G."/>
            <person name="Ye C."/>
            <person name="Mutti N.S."/>
            <person name="Fang X."/>
            <person name="Qin N."/>
            <person name="Donahue G."/>
            <person name="Yang P."/>
            <person name="Li Q."/>
            <person name="Li C."/>
            <person name="Zhang P."/>
            <person name="Huang Z."/>
            <person name="Berger S.L."/>
            <person name="Reinberg D."/>
            <person name="Wang J."/>
            <person name="Liebig J."/>
        </authorList>
    </citation>
    <scope>NUCLEOTIDE SEQUENCE [LARGE SCALE GENOMIC DNA]</scope>
    <source>
        <strain evidence="4 5">R22 G/1</strain>
    </source>
</reference>
<dbReference type="PANTHER" id="PTHR24322">
    <property type="entry name" value="PKSB"/>
    <property type="match status" value="1"/>
</dbReference>
<evidence type="ECO:0000256" key="2">
    <source>
        <dbReference type="ARBA" id="ARBA00023002"/>
    </source>
</evidence>
<comment type="similarity">
    <text evidence="1">Belongs to the short-chain dehydrogenases/reductases (SDR) family.</text>
</comment>
<dbReference type="EMBL" id="GL449694">
    <property type="protein sequence ID" value="EFN82206.1"/>
    <property type="molecule type" value="Genomic_DNA"/>
</dbReference>
<evidence type="ECO:0000256" key="1">
    <source>
        <dbReference type="ARBA" id="ARBA00006484"/>
    </source>
</evidence>
<dbReference type="InParanoid" id="E2BQ18"/>
<gene>
    <name evidence="4" type="ORF">EAI_05153</name>
</gene>
<dbReference type="STRING" id="610380.E2BQ18"/>
<keyword evidence="3" id="KW-1133">Transmembrane helix</keyword>
<dbReference type="GO" id="GO:0016616">
    <property type="term" value="F:oxidoreductase activity, acting on the CH-OH group of donors, NAD or NADP as acceptor"/>
    <property type="evidence" value="ECO:0007669"/>
    <property type="project" value="TreeGrafter"/>
</dbReference>
<dbReference type="InterPro" id="IPR002347">
    <property type="entry name" value="SDR_fam"/>
</dbReference>
<dbReference type="SUPFAM" id="SSF51735">
    <property type="entry name" value="NAD(P)-binding Rossmann-fold domains"/>
    <property type="match status" value="1"/>
</dbReference>
<name>E2BQ18_HARSA</name>
<keyword evidence="3" id="KW-0472">Membrane</keyword>
<accession>E2BQ18</accession>
<proteinExistence type="inferred from homology"/>
<feature type="transmembrane region" description="Helical" evidence="3">
    <location>
        <begin position="21"/>
        <end position="40"/>
    </location>
</feature>
<dbReference type="OrthoDB" id="5840532at2759"/>
<dbReference type="GO" id="GO:0005811">
    <property type="term" value="C:lipid droplet"/>
    <property type="evidence" value="ECO:0007669"/>
    <property type="project" value="TreeGrafter"/>
</dbReference>
<evidence type="ECO:0000256" key="3">
    <source>
        <dbReference type="SAM" id="Phobius"/>
    </source>
</evidence>
<keyword evidence="5" id="KW-1185">Reference proteome</keyword>
<evidence type="ECO:0000313" key="4">
    <source>
        <dbReference type="EMBL" id="EFN82206.1"/>
    </source>
</evidence>
<keyword evidence="3" id="KW-0812">Transmembrane</keyword>
<protein>
    <submittedName>
        <fullName evidence="4">Epidermal retinal dehydrogenase 2</fullName>
    </submittedName>
</protein>
<dbReference type="Proteomes" id="UP000008237">
    <property type="component" value="Unassembled WGS sequence"/>
</dbReference>
<keyword evidence="2" id="KW-0560">Oxidoreductase</keyword>
<dbReference type="Gene3D" id="3.40.50.720">
    <property type="entry name" value="NAD(P)-binding Rossmann-like Domain"/>
    <property type="match status" value="1"/>
</dbReference>
<sequence>MKMKIKISPNIKEVLSDILNFLFLLLKILYYICEGVYRLFVPKKKKCVTGEIVLVTGAGQGIGRELAIGYASLGATVVCWDINKETNERTMNEIKRMGNSSVYAYRCDISDRNEIFETAEKMRKEIGDVTILVNNAAIAPLATFEDYSADEISSVMNVNLIAHYWASMMKVFLPSMVEKNHGHVVAISSILALCGGQFGTLYCPTKSAVRGNRIYSIHD</sequence>
<organism evidence="5">
    <name type="scientific">Harpegnathos saltator</name>
    <name type="common">Jerdon's jumping ant</name>
    <dbReference type="NCBI Taxonomy" id="610380"/>
    <lineage>
        <taxon>Eukaryota</taxon>
        <taxon>Metazoa</taxon>
        <taxon>Ecdysozoa</taxon>
        <taxon>Arthropoda</taxon>
        <taxon>Hexapoda</taxon>
        <taxon>Insecta</taxon>
        <taxon>Pterygota</taxon>
        <taxon>Neoptera</taxon>
        <taxon>Endopterygota</taxon>
        <taxon>Hymenoptera</taxon>
        <taxon>Apocrita</taxon>
        <taxon>Aculeata</taxon>
        <taxon>Formicoidea</taxon>
        <taxon>Formicidae</taxon>
        <taxon>Ponerinae</taxon>
        <taxon>Ponerini</taxon>
        <taxon>Harpegnathos</taxon>
    </lineage>
</organism>
<dbReference type="Pfam" id="PF00106">
    <property type="entry name" value="adh_short"/>
    <property type="match status" value="1"/>
</dbReference>
<dbReference type="AlphaFoldDB" id="E2BQ18"/>